<accession>A0ACC0K8I6</accession>
<dbReference type="Proteomes" id="UP001064048">
    <property type="component" value="Chromosome 24"/>
</dbReference>
<evidence type="ECO:0000313" key="1">
    <source>
        <dbReference type="EMBL" id="KAI8432787.1"/>
    </source>
</evidence>
<reference evidence="1 2" key="1">
    <citation type="journal article" date="2022" name="Genome Biol. Evol.">
        <title>The Spruce Budworm Genome: Reconstructing the Evolutionary History of Antifreeze Proteins.</title>
        <authorList>
            <person name="Beliveau C."/>
            <person name="Gagne P."/>
            <person name="Picq S."/>
            <person name="Vernygora O."/>
            <person name="Keeling C.I."/>
            <person name="Pinkney K."/>
            <person name="Doucet D."/>
            <person name="Wen F."/>
            <person name="Johnston J.S."/>
            <person name="Maaroufi H."/>
            <person name="Boyle B."/>
            <person name="Laroche J."/>
            <person name="Dewar K."/>
            <person name="Juretic N."/>
            <person name="Blackburn G."/>
            <person name="Nisole A."/>
            <person name="Brunet B."/>
            <person name="Brandao M."/>
            <person name="Lumley L."/>
            <person name="Duan J."/>
            <person name="Quan G."/>
            <person name="Lucarotti C.J."/>
            <person name="Roe A.D."/>
            <person name="Sperling F.A.H."/>
            <person name="Levesque R.C."/>
            <person name="Cusson M."/>
        </authorList>
    </citation>
    <scope>NUCLEOTIDE SEQUENCE [LARGE SCALE GENOMIC DNA]</scope>
    <source>
        <strain evidence="1">Glfc:IPQL:Cfum</strain>
    </source>
</reference>
<gene>
    <name evidence="1" type="ORF">MSG28_013744</name>
</gene>
<organism evidence="1 2">
    <name type="scientific">Choristoneura fumiferana</name>
    <name type="common">Spruce budworm moth</name>
    <name type="synonym">Archips fumiferana</name>
    <dbReference type="NCBI Taxonomy" id="7141"/>
    <lineage>
        <taxon>Eukaryota</taxon>
        <taxon>Metazoa</taxon>
        <taxon>Ecdysozoa</taxon>
        <taxon>Arthropoda</taxon>
        <taxon>Hexapoda</taxon>
        <taxon>Insecta</taxon>
        <taxon>Pterygota</taxon>
        <taxon>Neoptera</taxon>
        <taxon>Endopterygota</taxon>
        <taxon>Lepidoptera</taxon>
        <taxon>Glossata</taxon>
        <taxon>Ditrysia</taxon>
        <taxon>Tortricoidea</taxon>
        <taxon>Tortricidae</taxon>
        <taxon>Tortricinae</taxon>
        <taxon>Choristoneura</taxon>
    </lineage>
</organism>
<keyword evidence="2" id="KW-1185">Reference proteome</keyword>
<sequence>MSKSTICNAISEVCAAINEALQNYAKTPSTEEEWLSIAQEFNEKWNFPNCIGAFPSSEEEWLAIAEEFEHHNLLGLCRPDFQVRGRLTIYKPEWGYSHGIFSLSVQEFPCQQVQQLSHAALKVLRSLGVAASFHLHLDVRQRLQGDHNLLGLCRPDFQVRGRLTIYKPEWGYSHGIFSLSVQEFPCQQVQQLSHAALKNA</sequence>
<evidence type="ECO:0000313" key="2">
    <source>
        <dbReference type="Proteomes" id="UP001064048"/>
    </source>
</evidence>
<protein>
    <submittedName>
        <fullName evidence="1">Uncharacterized protein</fullName>
    </submittedName>
</protein>
<comment type="caution">
    <text evidence="1">The sequence shown here is derived from an EMBL/GenBank/DDBJ whole genome shotgun (WGS) entry which is preliminary data.</text>
</comment>
<proteinExistence type="predicted"/>
<name>A0ACC0K8I6_CHOFU</name>
<dbReference type="EMBL" id="CM046124">
    <property type="protein sequence ID" value="KAI8432787.1"/>
    <property type="molecule type" value="Genomic_DNA"/>
</dbReference>